<reference evidence="1 2" key="1">
    <citation type="journal article" date="2012" name="Science">
        <title>The Paleozoic origin of enzymatic lignin decomposition reconstructed from 31 fungal genomes.</title>
        <authorList>
            <person name="Floudas D."/>
            <person name="Binder M."/>
            <person name="Riley R."/>
            <person name="Barry K."/>
            <person name="Blanchette R.A."/>
            <person name="Henrissat B."/>
            <person name="Martinez A.T."/>
            <person name="Otillar R."/>
            <person name="Spatafora J.W."/>
            <person name="Yadav J.S."/>
            <person name="Aerts A."/>
            <person name="Benoit I."/>
            <person name="Boyd A."/>
            <person name="Carlson A."/>
            <person name="Copeland A."/>
            <person name="Coutinho P.M."/>
            <person name="de Vries R.P."/>
            <person name="Ferreira P."/>
            <person name="Findley K."/>
            <person name="Foster B."/>
            <person name="Gaskell J."/>
            <person name="Glotzer D."/>
            <person name="Gorecki P."/>
            <person name="Heitman J."/>
            <person name="Hesse C."/>
            <person name="Hori C."/>
            <person name="Igarashi K."/>
            <person name="Jurgens J.A."/>
            <person name="Kallen N."/>
            <person name="Kersten P."/>
            <person name="Kohler A."/>
            <person name="Kuees U."/>
            <person name="Kumar T.K.A."/>
            <person name="Kuo A."/>
            <person name="LaButti K."/>
            <person name="Larrondo L.F."/>
            <person name="Lindquist E."/>
            <person name="Ling A."/>
            <person name="Lombard V."/>
            <person name="Lucas S."/>
            <person name="Lundell T."/>
            <person name="Martin R."/>
            <person name="McLaughlin D.J."/>
            <person name="Morgenstern I."/>
            <person name="Morin E."/>
            <person name="Murat C."/>
            <person name="Nagy L.G."/>
            <person name="Nolan M."/>
            <person name="Ohm R.A."/>
            <person name="Patyshakuliyeva A."/>
            <person name="Rokas A."/>
            <person name="Ruiz-Duenas F.J."/>
            <person name="Sabat G."/>
            <person name="Salamov A."/>
            <person name="Samejima M."/>
            <person name="Schmutz J."/>
            <person name="Slot J.C."/>
            <person name="St John F."/>
            <person name="Stenlid J."/>
            <person name="Sun H."/>
            <person name="Sun S."/>
            <person name="Syed K."/>
            <person name="Tsang A."/>
            <person name="Wiebenga A."/>
            <person name="Young D."/>
            <person name="Pisabarro A."/>
            <person name="Eastwood D.C."/>
            <person name="Martin F."/>
            <person name="Cullen D."/>
            <person name="Grigoriev I.V."/>
            <person name="Hibbett D.S."/>
        </authorList>
    </citation>
    <scope>NUCLEOTIDE SEQUENCE</scope>
    <source>
        <strain evidence="2">FP-58527</strain>
    </source>
</reference>
<dbReference type="AlphaFoldDB" id="S8FLU5"/>
<organism evidence="1 2">
    <name type="scientific">Fomitopsis schrenkii</name>
    <name type="common">Brown rot fungus</name>
    <dbReference type="NCBI Taxonomy" id="2126942"/>
    <lineage>
        <taxon>Eukaryota</taxon>
        <taxon>Fungi</taxon>
        <taxon>Dikarya</taxon>
        <taxon>Basidiomycota</taxon>
        <taxon>Agaricomycotina</taxon>
        <taxon>Agaricomycetes</taxon>
        <taxon>Polyporales</taxon>
        <taxon>Fomitopsis</taxon>
    </lineage>
</organism>
<evidence type="ECO:0000313" key="2">
    <source>
        <dbReference type="Proteomes" id="UP000015241"/>
    </source>
</evidence>
<dbReference type="HOGENOM" id="CLU_1768089_0_0_1"/>
<dbReference type="InParanoid" id="S8FLU5"/>
<evidence type="ECO:0000313" key="1">
    <source>
        <dbReference type="EMBL" id="EPT02321.1"/>
    </source>
</evidence>
<protein>
    <submittedName>
        <fullName evidence="1">Uncharacterized protein</fullName>
    </submittedName>
</protein>
<proteinExistence type="predicted"/>
<accession>S8FLU5</accession>
<gene>
    <name evidence="1" type="ORF">FOMPIDRAFT_1048017</name>
</gene>
<dbReference type="Proteomes" id="UP000015241">
    <property type="component" value="Unassembled WGS sequence"/>
</dbReference>
<keyword evidence="2" id="KW-1185">Reference proteome</keyword>
<dbReference type="EMBL" id="KE504136">
    <property type="protein sequence ID" value="EPT02321.1"/>
    <property type="molecule type" value="Genomic_DNA"/>
</dbReference>
<name>S8FLU5_FOMSC</name>
<sequence length="147" mass="16713">MEEADGLTWIVRKRPEEQLRTGQWVRLCTEEQVSGTGKIGHITALKRHWITLTITGATHRIYLRAPTAWVALGDLEAVTHTKHYFALPSYPRPHPLFRTPLVEDAQTNPYEFDLADPNVTRIESRIRRITGGTRGDAEREGRGENDG</sequence>